<evidence type="ECO:0000313" key="3">
    <source>
        <dbReference type="Proteomes" id="UP001158576"/>
    </source>
</evidence>
<gene>
    <name evidence="2" type="ORF">OKIOD_LOCUS10063</name>
</gene>
<dbReference type="EMBL" id="OU015566">
    <property type="protein sequence ID" value="CAG5104520.1"/>
    <property type="molecule type" value="Genomic_DNA"/>
</dbReference>
<sequence>MESASSEQGEECAIAPVFTGAHCQNDGFMGLGFDHNSKTVESKIDSKMPSILFFVLIFLLVGIIFGLFLHIRQLTKRITEKNQHLRKYRQLLSEDSRKERALP</sequence>
<evidence type="ECO:0000256" key="1">
    <source>
        <dbReference type="SAM" id="Phobius"/>
    </source>
</evidence>
<reference evidence="2 3" key="1">
    <citation type="submission" date="2021-04" db="EMBL/GenBank/DDBJ databases">
        <authorList>
            <person name="Bliznina A."/>
        </authorList>
    </citation>
    <scope>NUCLEOTIDE SEQUENCE [LARGE SCALE GENOMIC DNA]</scope>
</reference>
<keyword evidence="1" id="KW-0812">Transmembrane</keyword>
<name>A0ABN7SSP8_OIKDI</name>
<dbReference type="Proteomes" id="UP001158576">
    <property type="component" value="Chromosome 1"/>
</dbReference>
<accession>A0ABN7SSP8</accession>
<keyword evidence="1" id="KW-1133">Transmembrane helix</keyword>
<protein>
    <submittedName>
        <fullName evidence="2">Oidioi.mRNA.OKI2018_I69.chr1.g1298.t1.cds</fullName>
    </submittedName>
</protein>
<evidence type="ECO:0000313" key="2">
    <source>
        <dbReference type="EMBL" id="CAG5104520.1"/>
    </source>
</evidence>
<keyword evidence="1" id="KW-0472">Membrane</keyword>
<keyword evidence="3" id="KW-1185">Reference proteome</keyword>
<feature type="transmembrane region" description="Helical" evidence="1">
    <location>
        <begin position="51"/>
        <end position="71"/>
    </location>
</feature>
<organism evidence="2 3">
    <name type="scientific">Oikopleura dioica</name>
    <name type="common">Tunicate</name>
    <dbReference type="NCBI Taxonomy" id="34765"/>
    <lineage>
        <taxon>Eukaryota</taxon>
        <taxon>Metazoa</taxon>
        <taxon>Chordata</taxon>
        <taxon>Tunicata</taxon>
        <taxon>Appendicularia</taxon>
        <taxon>Copelata</taxon>
        <taxon>Oikopleuridae</taxon>
        <taxon>Oikopleura</taxon>
    </lineage>
</organism>
<proteinExistence type="predicted"/>